<dbReference type="InterPro" id="IPR013033">
    <property type="entry name" value="MinC"/>
</dbReference>
<dbReference type="InterPro" id="IPR005526">
    <property type="entry name" value="Septum_form_inhib_MinC_C"/>
</dbReference>
<evidence type="ECO:0000259" key="7">
    <source>
        <dbReference type="Pfam" id="PF22642"/>
    </source>
</evidence>
<dbReference type="InterPro" id="IPR055219">
    <property type="entry name" value="MinC_N_1"/>
</dbReference>
<dbReference type="PATRIC" id="fig|81857.3.peg.238"/>
<evidence type="ECO:0000313" key="8">
    <source>
        <dbReference type="EMBL" id="KRN29349.1"/>
    </source>
</evidence>
<evidence type="ECO:0000259" key="6">
    <source>
        <dbReference type="Pfam" id="PF03775"/>
    </source>
</evidence>
<dbReference type="PANTHER" id="PTHR34108">
    <property type="entry name" value="SEPTUM SITE-DETERMINING PROTEIN MINC"/>
    <property type="match status" value="1"/>
</dbReference>
<organism evidence="8 11">
    <name type="scientific">Lactobacillus selangorensis</name>
    <dbReference type="NCBI Taxonomy" id="81857"/>
    <lineage>
        <taxon>Bacteria</taxon>
        <taxon>Bacillati</taxon>
        <taxon>Bacillota</taxon>
        <taxon>Bacilli</taxon>
        <taxon>Lactobacillales</taxon>
        <taxon>Lactobacillaceae</taxon>
        <taxon>Lactobacillus</taxon>
    </lineage>
</organism>
<dbReference type="STRING" id="81857.IV38_GL000232"/>
<keyword evidence="10" id="KW-1185">Reference proteome</keyword>
<name>A0A0R2FSJ9_9LACO</name>
<dbReference type="InterPro" id="IPR036145">
    <property type="entry name" value="MinC_C_sf"/>
</dbReference>
<evidence type="ECO:0000256" key="2">
    <source>
        <dbReference type="ARBA" id="ARBA00022618"/>
    </source>
</evidence>
<reference evidence="10 11" key="1">
    <citation type="journal article" date="2015" name="Genome Announc.">
        <title>Expanding the biotechnology potential of lactobacilli through comparative genomics of 213 strains and associated genera.</title>
        <authorList>
            <person name="Sun Z."/>
            <person name="Harris H.M."/>
            <person name="McCann A."/>
            <person name="Guo C."/>
            <person name="Argimon S."/>
            <person name="Zhang W."/>
            <person name="Yang X."/>
            <person name="Jeffery I.B."/>
            <person name="Cooney J.C."/>
            <person name="Kagawa T.F."/>
            <person name="Liu W."/>
            <person name="Song Y."/>
            <person name="Salvetti E."/>
            <person name="Wrobel A."/>
            <person name="Rasinkangas P."/>
            <person name="Parkhill J."/>
            <person name="Rea M.C."/>
            <person name="O'Sullivan O."/>
            <person name="Ritari J."/>
            <person name="Douillard F.P."/>
            <person name="Paul Ross R."/>
            <person name="Yang R."/>
            <person name="Briner A.E."/>
            <person name="Felis G.E."/>
            <person name="de Vos W.M."/>
            <person name="Barrangou R."/>
            <person name="Klaenhammer T.R."/>
            <person name="Caufield P.W."/>
            <person name="Cui Y."/>
            <person name="Zhang H."/>
            <person name="O'Toole P.W."/>
        </authorList>
    </citation>
    <scope>NUCLEOTIDE SEQUENCE [LARGE SCALE GENOMIC DNA]</scope>
    <source>
        <strain evidence="8 11">ATCC BAA-66</strain>
        <strain evidence="9 10">DSM 13344</strain>
    </source>
</reference>
<dbReference type="AlphaFoldDB" id="A0A0R2FSJ9"/>
<feature type="domain" description="Septum formation inhibitor MinC C-terminal" evidence="6">
    <location>
        <begin position="102"/>
        <end position="187"/>
    </location>
</feature>
<dbReference type="GO" id="GO:0000902">
    <property type="term" value="P:cell morphogenesis"/>
    <property type="evidence" value="ECO:0007669"/>
    <property type="project" value="InterPro"/>
</dbReference>
<keyword evidence="2" id="KW-0132">Cell division</keyword>
<evidence type="ECO:0000256" key="4">
    <source>
        <dbReference type="ARBA" id="ARBA00023306"/>
    </source>
</evidence>
<dbReference type="GO" id="GO:0000917">
    <property type="term" value="P:division septum assembly"/>
    <property type="evidence" value="ECO:0007669"/>
    <property type="project" value="UniProtKB-KW"/>
</dbReference>
<evidence type="ECO:0000313" key="9">
    <source>
        <dbReference type="EMBL" id="KRN34122.1"/>
    </source>
</evidence>
<dbReference type="GO" id="GO:1901891">
    <property type="term" value="P:regulation of cell septum assembly"/>
    <property type="evidence" value="ECO:0007669"/>
    <property type="project" value="InterPro"/>
</dbReference>
<protein>
    <submittedName>
        <fullName evidence="8">MinC protein</fullName>
    </submittedName>
</protein>
<sequence>MALKGRKEGYEIVMDAAADLNTCLLEFEQLLRHLQSEEPTRKEPLQFVLATGDRLLTADEQDRVTKIVAQFSQFELRGIRSDVMTIAAAKAEKERDNLHVENRVIRSGQEIDREGDVLFIGSLHAGGTLRTTGNLFILGDVNGIIQAGFPDHADAVVIGDLSHATQLRIGDAIEIIDPDEQKYTNTTLSYINELHLLDHSDVASLKTLKTKLNYEMEEDR</sequence>
<dbReference type="Pfam" id="PF03775">
    <property type="entry name" value="MinC_C"/>
    <property type="match status" value="1"/>
</dbReference>
<evidence type="ECO:0000256" key="3">
    <source>
        <dbReference type="ARBA" id="ARBA00023210"/>
    </source>
</evidence>
<keyword evidence="4" id="KW-0131">Cell cycle</keyword>
<proteinExistence type="inferred from homology"/>
<evidence type="ECO:0000313" key="11">
    <source>
        <dbReference type="Proteomes" id="UP000051751"/>
    </source>
</evidence>
<dbReference type="EMBL" id="JQAZ01000001">
    <property type="protein sequence ID" value="KRN34122.1"/>
    <property type="molecule type" value="Genomic_DNA"/>
</dbReference>
<dbReference type="Gene3D" id="3.30.160.540">
    <property type="match status" value="1"/>
</dbReference>
<dbReference type="Proteomes" id="UP000051645">
    <property type="component" value="Unassembled WGS sequence"/>
</dbReference>
<comment type="subunit">
    <text evidence="5">Interacts with MinD and FtsZ.</text>
</comment>
<feature type="domain" description="Septum site-determining protein MinC N-terminal" evidence="7">
    <location>
        <begin position="3"/>
        <end position="79"/>
    </location>
</feature>
<comment type="similarity">
    <text evidence="1">Belongs to the MinC family.</text>
</comment>
<gene>
    <name evidence="8" type="ORF">IV38_GL000232</name>
    <name evidence="9" type="ORF">IV40_GL000437</name>
</gene>
<dbReference type="InterPro" id="IPR016098">
    <property type="entry name" value="CAP/MinC_C"/>
</dbReference>
<dbReference type="SUPFAM" id="SSF63848">
    <property type="entry name" value="Cell-division inhibitor MinC, C-terminal domain"/>
    <property type="match status" value="1"/>
</dbReference>
<dbReference type="Gene3D" id="2.160.20.70">
    <property type="match status" value="1"/>
</dbReference>
<dbReference type="Proteomes" id="UP000051751">
    <property type="component" value="Unassembled WGS sequence"/>
</dbReference>
<evidence type="ECO:0000256" key="5">
    <source>
        <dbReference type="ARBA" id="ARBA00046874"/>
    </source>
</evidence>
<dbReference type="EMBL" id="JQAT01000001">
    <property type="protein sequence ID" value="KRN29349.1"/>
    <property type="molecule type" value="Genomic_DNA"/>
</dbReference>
<comment type="caution">
    <text evidence="8">The sequence shown here is derived from an EMBL/GenBank/DDBJ whole genome shotgun (WGS) entry which is preliminary data.</text>
</comment>
<dbReference type="Pfam" id="PF22642">
    <property type="entry name" value="MinC_N_1"/>
    <property type="match status" value="1"/>
</dbReference>
<evidence type="ECO:0000313" key="10">
    <source>
        <dbReference type="Proteomes" id="UP000051645"/>
    </source>
</evidence>
<keyword evidence="3" id="KW-0717">Septation</keyword>
<dbReference type="PANTHER" id="PTHR34108:SF1">
    <property type="entry name" value="SEPTUM SITE-DETERMINING PROTEIN MINC"/>
    <property type="match status" value="1"/>
</dbReference>
<evidence type="ECO:0000256" key="1">
    <source>
        <dbReference type="ARBA" id="ARBA00006291"/>
    </source>
</evidence>
<accession>A0A0R2FSJ9</accession>